<feature type="region of interest" description="Disordered" evidence="1">
    <location>
        <begin position="1"/>
        <end position="20"/>
    </location>
</feature>
<evidence type="ECO:0000313" key="2">
    <source>
        <dbReference type="EMBL" id="ELY65539.1"/>
    </source>
</evidence>
<protein>
    <submittedName>
        <fullName evidence="2">Uncharacterized protein</fullName>
    </submittedName>
</protein>
<sequence>MGVVAMSTEQPGTDVFEEIDPDPDAVLAEFGVDSLDELATDGGAHDPTTDDEISEALRASSSRTQSDDDVDDTTAAELFADLADHATDSRATDPADRGPDDGVTDAPVDSTDGDAPSGFEEFEAAVVAEPTVAAREDEGLVESTAAELNAVAERVVGSDETAAADETEAPLESQLRLETEAPTPTDSDASTAVDEGDSGPVADTRSAAETDTRDAARSDDSASDRSLTLSYGTTDELELVGPEPTTTRVGTDAFGRTGADGS</sequence>
<evidence type="ECO:0000256" key="1">
    <source>
        <dbReference type="SAM" id="MobiDB-lite"/>
    </source>
</evidence>
<name>L9XUR2_9EURY</name>
<evidence type="ECO:0000313" key="3">
    <source>
        <dbReference type="Proteomes" id="UP000011632"/>
    </source>
</evidence>
<feature type="compositionally biased region" description="Basic and acidic residues" evidence="1">
    <location>
        <begin position="206"/>
        <end position="223"/>
    </location>
</feature>
<feature type="region of interest" description="Disordered" evidence="1">
    <location>
        <begin position="155"/>
        <end position="262"/>
    </location>
</feature>
<dbReference type="AlphaFoldDB" id="L9XUR2"/>
<dbReference type="Proteomes" id="UP000011632">
    <property type="component" value="Unassembled WGS sequence"/>
</dbReference>
<feature type="compositionally biased region" description="Basic and acidic residues" evidence="1">
    <location>
        <begin position="82"/>
        <end position="100"/>
    </location>
</feature>
<comment type="caution">
    <text evidence="2">The sequence shown here is derived from an EMBL/GenBank/DDBJ whole genome shotgun (WGS) entry which is preliminary data.</text>
</comment>
<dbReference type="EMBL" id="AOID01000045">
    <property type="protein sequence ID" value="ELY65539.1"/>
    <property type="molecule type" value="Genomic_DNA"/>
</dbReference>
<dbReference type="PATRIC" id="fig|1227496.3.peg.2965"/>
<feature type="region of interest" description="Disordered" evidence="1">
    <location>
        <begin position="34"/>
        <end position="119"/>
    </location>
</feature>
<proteinExistence type="predicted"/>
<keyword evidence="3" id="KW-1185">Reference proteome</keyword>
<reference evidence="2 3" key="1">
    <citation type="journal article" date="2014" name="PLoS Genet.">
        <title>Phylogenetically driven sequencing of extremely halophilic archaea reveals strategies for static and dynamic osmo-response.</title>
        <authorList>
            <person name="Becker E.A."/>
            <person name="Seitzer P.M."/>
            <person name="Tritt A."/>
            <person name="Larsen D."/>
            <person name="Krusor M."/>
            <person name="Yao A.I."/>
            <person name="Wu D."/>
            <person name="Madern D."/>
            <person name="Eisen J.A."/>
            <person name="Darling A.E."/>
            <person name="Facciotti M.T."/>
        </authorList>
    </citation>
    <scope>NUCLEOTIDE SEQUENCE [LARGE SCALE GENOMIC DNA]</scope>
    <source>
        <strain evidence="2 3">JCM 10478</strain>
    </source>
</reference>
<dbReference type="STRING" id="1227496.C489_14715"/>
<accession>L9XUR2</accession>
<organism evidence="2 3">
    <name type="scientific">Natrinema versiforme JCM 10478</name>
    <dbReference type="NCBI Taxonomy" id="1227496"/>
    <lineage>
        <taxon>Archaea</taxon>
        <taxon>Methanobacteriati</taxon>
        <taxon>Methanobacteriota</taxon>
        <taxon>Stenosarchaea group</taxon>
        <taxon>Halobacteria</taxon>
        <taxon>Halobacteriales</taxon>
        <taxon>Natrialbaceae</taxon>
        <taxon>Natrinema</taxon>
    </lineage>
</organism>
<gene>
    <name evidence="2" type="ORF">C489_14715</name>
</gene>